<dbReference type="Proteomes" id="UP001193920">
    <property type="component" value="Unassembled WGS sequence"/>
</dbReference>
<dbReference type="RefSeq" id="WP_323852856.1">
    <property type="nucleotide sequence ID" value="NZ_JACXBC010000165.1"/>
</dbReference>
<dbReference type="InterPro" id="IPR000572">
    <property type="entry name" value="OxRdtase_Mopterin-bd_dom"/>
</dbReference>
<comment type="caution">
    <text evidence="2">The sequence shown here is derived from an EMBL/GenBank/DDBJ whole genome shotgun (WGS) entry which is preliminary data.</text>
</comment>
<reference evidence="2" key="1">
    <citation type="submission" date="2020-09" db="EMBL/GenBank/DDBJ databases">
        <authorList>
            <person name="Palma L."/>
            <person name="Caballero P."/>
            <person name="Berry C."/>
            <person name="Del Valle E."/>
        </authorList>
    </citation>
    <scope>NUCLEOTIDE SEQUENCE</scope>
    <source>
        <strain evidence="2">M</strain>
    </source>
</reference>
<accession>A0AAW3YZB7</accession>
<dbReference type="PANTHER" id="PTHR43032">
    <property type="entry name" value="PROTEIN-METHIONINE-SULFOXIDE REDUCTASE"/>
    <property type="match status" value="1"/>
</dbReference>
<evidence type="ECO:0000313" key="2">
    <source>
        <dbReference type="EMBL" id="MBD2801588.1"/>
    </source>
</evidence>
<feature type="domain" description="Oxidoreductase molybdopterin-binding" evidence="1">
    <location>
        <begin position="27"/>
        <end position="175"/>
    </location>
</feature>
<reference evidence="2" key="2">
    <citation type="journal article" date="2024" name="Toxins">
        <title>Genome Sequence Analysis of Native Xenorhabdus Strains Isolated from Entomopathogenic Nematodes in Argentina.</title>
        <authorList>
            <person name="Palma L."/>
            <person name="Frizzo L."/>
            <person name="Kaiser S."/>
            <person name="Berry C."/>
            <person name="Caballero P."/>
            <person name="Bode H.B."/>
            <person name="Del Valle E.E."/>
        </authorList>
    </citation>
    <scope>NUCLEOTIDE SEQUENCE</scope>
    <source>
        <strain evidence="2">M</strain>
    </source>
</reference>
<dbReference type="Gene3D" id="3.90.420.10">
    <property type="entry name" value="Oxidoreductase, molybdopterin-binding domain"/>
    <property type="match status" value="1"/>
</dbReference>
<organism evidence="2">
    <name type="scientific">Xenorhabdus szentirmaii</name>
    <dbReference type="NCBI Taxonomy" id="290112"/>
    <lineage>
        <taxon>Bacteria</taxon>
        <taxon>Pseudomonadati</taxon>
        <taxon>Pseudomonadota</taxon>
        <taxon>Gammaproteobacteria</taxon>
        <taxon>Enterobacterales</taxon>
        <taxon>Morganellaceae</taxon>
        <taxon>Xenorhabdus</taxon>
    </lineage>
</organism>
<sequence>MRTPYIDKKPSSLRYYQEGPPESHDSINMNEWALKVFLSHEAEPILIAFDDLKNIKPITESRRVVCVCNWSIRRNWTGVLLEDLLGYLGINVTKYRSRNLRQVSLGTNKGIYDSTISLNNALENRAMIVWAVDGEHLTLEEGYPIRLIDFSLYRYKGVKCLSELYFTDEFELGFWEKKAGYSKEGKIKAKRYRIVDLQEHRFINGTGEVTDF</sequence>
<dbReference type="Pfam" id="PF00174">
    <property type="entry name" value="Oxidored_molyb"/>
    <property type="match status" value="1"/>
</dbReference>
<dbReference type="PANTHER" id="PTHR43032:SF4">
    <property type="entry name" value="OXIDOREDUCTASE MOLYBDOPTERIN-BINDING DOMAIN-CONTAINING PROTEIN"/>
    <property type="match status" value="1"/>
</dbReference>
<gene>
    <name evidence="2" type="ORF">ID854_14315</name>
</gene>
<dbReference type="EMBL" id="JACXBF010000350">
    <property type="protein sequence ID" value="MBD2801588.1"/>
    <property type="molecule type" value="Genomic_DNA"/>
</dbReference>
<dbReference type="AlphaFoldDB" id="A0AAW3YZB7"/>
<name>A0AAW3YZB7_9GAMM</name>
<protein>
    <submittedName>
        <fullName evidence="2">Molybdopterin-dependent oxidoreductase</fullName>
    </submittedName>
</protein>
<dbReference type="SUPFAM" id="SSF56524">
    <property type="entry name" value="Oxidoreductase molybdopterin-binding domain"/>
    <property type="match status" value="1"/>
</dbReference>
<dbReference type="InterPro" id="IPR036374">
    <property type="entry name" value="OxRdtase_Mopterin-bd_sf"/>
</dbReference>
<proteinExistence type="predicted"/>
<evidence type="ECO:0000259" key="1">
    <source>
        <dbReference type="Pfam" id="PF00174"/>
    </source>
</evidence>